<accession>A0A3E2HQ49</accession>
<evidence type="ECO:0008006" key="3">
    <source>
        <dbReference type="Google" id="ProtNLM"/>
    </source>
</evidence>
<evidence type="ECO:0000313" key="2">
    <source>
        <dbReference type="Proteomes" id="UP000258309"/>
    </source>
</evidence>
<dbReference type="SUPFAM" id="SSF51197">
    <property type="entry name" value="Clavaminate synthase-like"/>
    <property type="match status" value="1"/>
</dbReference>
<dbReference type="Gene3D" id="2.60.120.620">
    <property type="entry name" value="q2cbj1_9rhob like domain"/>
    <property type="match status" value="1"/>
</dbReference>
<feature type="non-terminal residue" evidence="1">
    <location>
        <position position="1"/>
    </location>
</feature>
<dbReference type="OMA" id="RPRFMAQ"/>
<feature type="non-terminal residue" evidence="1">
    <location>
        <position position="335"/>
    </location>
</feature>
<sequence length="335" mass="38359">MPGATDNALVLSDAQKEHFMKYGFVKVEGCFTRAQADEFTSKLWVRLGMSPTDKSTWHTERTNMPSHGNILVSDFAPKAWAAICELLGGEERISETMRTWSDGFIVNLGKEEYNSDQDLNYRELDGWHNDGDFFVHFLDSPEQALLVIPLWSDIDSKAGGTVICADGIKPIAQHLYDHPEGVTPWMRSVDDPSHADYEGREFWLDLAQDPSKTRDESFYEATGKVGDVFLLHPFMLHTASKNLSRQIRVITNPPVSLKEPFRYYRQDGNYSMVEQKTLNDLGELEGVPGWHITQPRRGWIPRRVKRMEEMKKQELERLNSLNSLNSLKKDQPVQP</sequence>
<proteinExistence type="predicted"/>
<protein>
    <recommendedName>
        <fullName evidence="3">Phytanoyl-CoA dioxygenase</fullName>
    </recommendedName>
</protein>
<gene>
    <name evidence="1" type="ORF">B7463_g852</name>
</gene>
<dbReference type="OrthoDB" id="4664297at2759"/>
<keyword evidence="2" id="KW-1185">Reference proteome</keyword>
<dbReference type="Proteomes" id="UP000258309">
    <property type="component" value="Unassembled WGS sequence"/>
</dbReference>
<evidence type="ECO:0000313" key="1">
    <source>
        <dbReference type="EMBL" id="RFU35488.1"/>
    </source>
</evidence>
<name>A0A3E2HQ49_SCYLI</name>
<organism evidence="1 2">
    <name type="scientific">Scytalidium lignicola</name>
    <name type="common">Hyphomycete</name>
    <dbReference type="NCBI Taxonomy" id="5539"/>
    <lineage>
        <taxon>Eukaryota</taxon>
        <taxon>Fungi</taxon>
        <taxon>Dikarya</taxon>
        <taxon>Ascomycota</taxon>
        <taxon>Pezizomycotina</taxon>
        <taxon>Leotiomycetes</taxon>
        <taxon>Leotiomycetes incertae sedis</taxon>
        <taxon>Scytalidium</taxon>
    </lineage>
</organism>
<reference evidence="1 2" key="1">
    <citation type="submission" date="2018-05" db="EMBL/GenBank/DDBJ databases">
        <title>Draft genome sequence of Scytalidium lignicola DSM 105466, a ubiquitous saprotrophic fungus.</title>
        <authorList>
            <person name="Buettner E."/>
            <person name="Gebauer A.M."/>
            <person name="Hofrichter M."/>
            <person name="Liers C."/>
            <person name="Kellner H."/>
        </authorList>
    </citation>
    <scope>NUCLEOTIDE SEQUENCE [LARGE SCALE GENOMIC DNA]</scope>
    <source>
        <strain evidence="1 2">DSM 105466</strain>
    </source>
</reference>
<dbReference type="AlphaFoldDB" id="A0A3E2HQ49"/>
<comment type="caution">
    <text evidence="1">The sequence shown here is derived from an EMBL/GenBank/DDBJ whole genome shotgun (WGS) entry which is preliminary data.</text>
</comment>
<dbReference type="EMBL" id="NCSJ02000008">
    <property type="protein sequence ID" value="RFU35488.1"/>
    <property type="molecule type" value="Genomic_DNA"/>
</dbReference>